<feature type="region of interest" description="Disordered" evidence="1">
    <location>
        <begin position="1"/>
        <end position="27"/>
    </location>
</feature>
<evidence type="ECO:0000313" key="3">
    <source>
        <dbReference type="Proteomes" id="UP000062973"/>
    </source>
</evidence>
<evidence type="ECO:0000256" key="1">
    <source>
        <dbReference type="SAM" id="MobiDB-lite"/>
    </source>
</evidence>
<dbReference type="NCBIfam" id="NF046112">
    <property type="entry name" value="MSMEG_6209_Nter"/>
    <property type="match status" value="1"/>
</dbReference>
<dbReference type="Gene3D" id="1.10.8.1060">
    <property type="entry name" value="Corynebacterium glutamicum thioredoxin-dependent arsenate reductase, N-terminal domain"/>
    <property type="match status" value="1"/>
</dbReference>
<dbReference type="RefSeq" id="WP_017982582.1">
    <property type="nucleotide sequence ID" value="NZ_AQUL01000001.1"/>
</dbReference>
<dbReference type="KEGG" id="amq:AMETH_3657"/>
<dbReference type="AlphaFoldDB" id="A0A076MSX6"/>
<protein>
    <submittedName>
        <fullName evidence="2">Uncharacterized protein</fullName>
    </submittedName>
</protein>
<dbReference type="EMBL" id="CP009110">
    <property type="protein sequence ID" value="AIJ23749.1"/>
    <property type="molecule type" value="Genomic_DNA"/>
</dbReference>
<accession>A0A076MSX6</accession>
<proteinExistence type="predicted"/>
<name>A0A076MSX6_AMYME</name>
<dbReference type="PATRIC" id="fig|1068978.7.peg.3907"/>
<dbReference type="HOGENOM" id="CLU_2115868_0_0_11"/>
<dbReference type="STRING" id="1068978.AMETH_3657"/>
<evidence type="ECO:0000313" key="2">
    <source>
        <dbReference type="EMBL" id="AIJ23749.1"/>
    </source>
</evidence>
<gene>
    <name evidence="2" type="ORF">AMETH_3657</name>
</gene>
<sequence>MSDMEDRTAAREARPSAASWTGHPASDLAEASMRRDFAGEAYRQRPHTPDGIHLAADELAAVVGELRRVCPGADPARVRAIVDDTYRKLAAAAKITDHLIPLTLHRARAVLEAE</sequence>
<reference evidence="2 3" key="1">
    <citation type="submission" date="2014-07" db="EMBL/GenBank/DDBJ databases">
        <title>Whole Genome Sequence of the Amycolatopsis methanolica 239.</title>
        <authorList>
            <person name="Tang B."/>
        </authorList>
    </citation>
    <scope>NUCLEOTIDE SEQUENCE [LARGE SCALE GENOMIC DNA]</scope>
    <source>
        <strain evidence="2 3">239</strain>
    </source>
</reference>
<dbReference type="Proteomes" id="UP000062973">
    <property type="component" value="Chromosome"/>
</dbReference>
<feature type="compositionally biased region" description="Basic and acidic residues" evidence="1">
    <location>
        <begin position="1"/>
        <end position="14"/>
    </location>
</feature>
<dbReference type="OrthoDB" id="4753149at2"/>
<keyword evidence="3" id="KW-1185">Reference proteome</keyword>
<organism evidence="2 3">
    <name type="scientific">Amycolatopsis methanolica 239</name>
    <dbReference type="NCBI Taxonomy" id="1068978"/>
    <lineage>
        <taxon>Bacteria</taxon>
        <taxon>Bacillati</taxon>
        <taxon>Actinomycetota</taxon>
        <taxon>Actinomycetes</taxon>
        <taxon>Pseudonocardiales</taxon>
        <taxon>Pseudonocardiaceae</taxon>
        <taxon>Amycolatopsis</taxon>
        <taxon>Amycolatopsis methanolica group</taxon>
    </lineage>
</organism>